<evidence type="ECO:0000313" key="4">
    <source>
        <dbReference type="Proteomes" id="UP000001542"/>
    </source>
</evidence>
<accession>A2FW06</accession>
<dbReference type="KEGG" id="tva:4748602"/>
<feature type="compositionally biased region" description="Polar residues" evidence="2">
    <location>
        <begin position="175"/>
        <end position="184"/>
    </location>
</feature>
<dbReference type="Proteomes" id="UP000001542">
    <property type="component" value="Unassembled WGS sequence"/>
</dbReference>
<dbReference type="EMBL" id="DS114073">
    <property type="protein sequence ID" value="EAX90915.1"/>
    <property type="molecule type" value="Genomic_DNA"/>
</dbReference>
<feature type="region of interest" description="Disordered" evidence="2">
    <location>
        <begin position="129"/>
        <end position="191"/>
    </location>
</feature>
<proteinExistence type="predicted"/>
<dbReference type="InParanoid" id="A2FW06"/>
<sequence length="586" mass="67569">MNDNVPYNYQPNPINQADVVGYDLQGNRRIRVRVPKRQRNIFDQSLSTTADAKIPTRIIETDTSIAIEVPKYHPPQKEREIPQPSQSQPYSYTTQSQNTTTETKNNITPEGSYVNSYSTFSTDVTLITNTVPPEQSTGTYSTMMERPNGPTRVRVKVRKNKDGSRTVIGPAPQREPNSAFNSLDPQYRDRELPPRAQNDRIVEEINGEKLKAIDSQEVKTLDLKVNHAVPYQHVGVFNAVSGKKITNPGPIPENYRADIPYNSRFIGNNDTTTMDSNTTLESQTIETQESTNLSVVSRDLPTYWQSEKDIDEDFIKLEIGHGTYEYLNDEMIRGINEEKELQRIQDEENEKMRLRELEIEKREIAKRQQDWEQQEINEREGTPWMDLFNNKKWMFIPRNRRMHQVPITNVEDDVINTDVSYDSGNLTAYGIYMPDNTPSCQIPVNNEPKEENIKPQEVLKPLYGEISSNEYSTTQTSSTRSEYLDLSNLNKVSQIIPLKKQSESVRKPSEAQPQPQPQPQPQQKQSTESFRSRNQQPLETVTTTSDEEEEKVVVIEEEEEEEDFPEEEGEEEEKIIIIEEEEEANE</sequence>
<gene>
    <name evidence="3" type="ORF">TVAG_469900</name>
</gene>
<protein>
    <submittedName>
        <fullName evidence="3">Uncharacterized protein</fullName>
    </submittedName>
</protein>
<reference evidence="3" key="1">
    <citation type="submission" date="2006-10" db="EMBL/GenBank/DDBJ databases">
        <authorList>
            <person name="Amadeo P."/>
            <person name="Zhao Q."/>
            <person name="Wortman J."/>
            <person name="Fraser-Liggett C."/>
            <person name="Carlton J."/>
        </authorList>
    </citation>
    <scope>NUCLEOTIDE SEQUENCE</scope>
    <source>
        <strain evidence="3">G3</strain>
    </source>
</reference>
<feature type="compositionally biased region" description="Polar residues" evidence="2">
    <location>
        <begin position="524"/>
        <end position="538"/>
    </location>
</feature>
<keyword evidence="4" id="KW-1185">Reference proteome</keyword>
<evidence type="ECO:0000313" key="3">
    <source>
        <dbReference type="EMBL" id="EAX90915.1"/>
    </source>
</evidence>
<feature type="region of interest" description="Disordered" evidence="2">
    <location>
        <begin position="501"/>
        <end position="586"/>
    </location>
</feature>
<name>A2FW06_TRIV3</name>
<feature type="coiled-coil region" evidence="1">
    <location>
        <begin position="337"/>
        <end position="374"/>
    </location>
</feature>
<dbReference type="RefSeq" id="XP_001303845.1">
    <property type="nucleotide sequence ID" value="XM_001303844.1"/>
</dbReference>
<feature type="region of interest" description="Disordered" evidence="2">
    <location>
        <begin position="73"/>
        <end position="111"/>
    </location>
</feature>
<feature type="compositionally biased region" description="Low complexity" evidence="2">
    <location>
        <begin position="82"/>
        <end position="101"/>
    </location>
</feature>
<feature type="compositionally biased region" description="Acidic residues" evidence="2">
    <location>
        <begin position="545"/>
        <end position="586"/>
    </location>
</feature>
<dbReference type="AlphaFoldDB" id="A2FW06"/>
<feature type="compositionally biased region" description="Polar residues" evidence="2">
    <location>
        <begin position="129"/>
        <end position="142"/>
    </location>
</feature>
<feature type="compositionally biased region" description="Polar residues" evidence="2">
    <location>
        <begin position="102"/>
        <end position="111"/>
    </location>
</feature>
<organism evidence="3 4">
    <name type="scientific">Trichomonas vaginalis (strain ATCC PRA-98 / G3)</name>
    <dbReference type="NCBI Taxonomy" id="412133"/>
    <lineage>
        <taxon>Eukaryota</taxon>
        <taxon>Metamonada</taxon>
        <taxon>Parabasalia</taxon>
        <taxon>Trichomonadida</taxon>
        <taxon>Trichomonadidae</taxon>
        <taxon>Trichomonas</taxon>
    </lineage>
</organism>
<reference evidence="3" key="2">
    <citation type="journal article" date="2007" name="Science">
        <title>Draft genome sequence of the sexually transmitted pathogen Trichomonas vaginalis.</title>
        <authorList>
            <person name="Carlton J.M."/>
            <person name="Hirt R.P."/>
            <person name="Silva J.C."/>
            <person name="Delcher A.L."/>
            <person name="Schatz M."/>
            <person name="Zhao Q."/>
            <person name="Wortman J.R."/>
            <person name="Bidwell S.L."/>
            <person name="Alsmark U.C.M."/>
            <person name="Besteiro S."/>
            <person name="Sicheritz-Ponten T."/>
            <person name="Noel C.J."/>
            <person name="Dacks J.B."/>
            <person name="Foster P.G."/>
            <person name="Simillion C."/>
            <person name="Van de Peer Y."/>
            <person name="Miranda-Saavedra D."/>
            <person name="Barton G.J."/>
            <person name="Westrop G.D."/>
            <person name="Mueller S."/>
            <person name="Dessi D."/>
            <person name="Fiori P.L."/>
            <person name="Ren Q."/>
            <person name="Paulsen I."/>
            <person name="Zhang H."/>
            <person name="Bastida-Corcuera F.D."/>
            <person name="Simoes-Barbosa A."/>
            <person name="Brown M.T."/>
            <person name="Hayes R.D."/>
            <person name="Mukherjee M."/>
            <person name="Okumura C.Y."/>
            <person name="Schneider R."/>
            <person name="Smith A.J."/>
            <person name="Vanacova S."/>
            <person name="Villalvazo M."/>
            <person name="Haas B.J."/>
            <person name="Pertea M."/>
            <person name="Feldblyum T.V."/>
            <person name="Utterback T.R."/>
            <person name="Shu C.L."/>
            <person name="Osoegawa K."/>
            <person name="de Jong P.J."/>
            <person name="Hrdy I."/>
            <person name="Horvathova L."/>
            <person name="Zubacova Z."/>
            <person name="Dolezal P."/>
            <person name="Malik S.B."/>
            <person name="Logsdon J.M. Jr."/>
            <person name="Henze K."/>
            <person name="Gupta A."/>
            <person name="Wang C.C."/>
            <person name="Dunne R.L."/>
            <person name="Upcroft J.A."/>
            <person name="Upcroft P."/>
            <person name="White O."/>
            <person name="Salzberg S.L."/>
            <person name="Tang P."/>
            <person name="Chiu C.-H."/>
            <person name="Lee Y.-S."/>
            <person name="Embley T.M."/>
            <person name="Coombs G.H."/>
            <person name="Mottram J.C."/>
            <person name="Tachezy J."/>
            <person name="Fraser-Liggett C.M."/>
            <person name="Johnson P.J."/>
        </authorList>
    </citation>
    <scope>NUCLEOTIDE SEQUENCE [LARGE SCALE GENOMIC DNA]</scope>
    <source>
        <strain evidence="3">G3</strain>
    </source>
</reference>
<dbReference type="VEuPathDB" id="TrichDB:TVAGG3_1021440"/>
<dbReference type="VEuPathDB" id="TrichDB:TVAG_469900"/>
<evidence type="ECO:0000256" key="2">
    <source>
        <dbReference type="SAM" id="MobiDB-lite"/>
    </source>
</evidence>
<evidence type="ECO:0000256" key="1">
    <source>
        <dbReference type="SAM" id="Coils"/>
    </source>
</evidence>
<keyword evidence="1" id="KW-0175">Coiled coil</keyword>